<keyword evidence="3" id="KW-1185">Reference proteome</keyword>
<sequence length="222" mass="24218">MNEDGGSYEEKRLVCHSILEQRENRHIKLVAHVTRGCESGHVCLKFHRREKHVLELQQGSGLTEAPEDACADSTEPPYITLITAALKPTRCPIVGRYSVVSSLADRRLRRQQLAIEGESQEGRPAAADECVAGDFDSVQVGCGAAQDTMEFKSACASTVYTCHGSWRDGSLGLLVAAPVARSSSHPRALCFMYTHRPDNGECGRVGRRGLSLLCVDRTPPPT</sequence>
<dbReference type="PANTHER" id="PTHR22255">
    <property type="entry name" value="LP06548P"/>
    <property type="match status" value="1"/>
</dbReference>
<dbReference type="PANTHER" id="PTHR22255:SF9">
    <property type="entry name" value="LP06548P"/>
    <property type="match status" value="1"/>
</dbReference>
<organism evidence="2 3">
    <name type="scientific">Eumeta variegata</name>
    <name type="common">Bagworm moth</name>
    <name type="synonym">Eumeta japonica</name>
    <dbReference type="NCBI Taxonomy" id="151549"/>
    <lineage>
        <taxon>Eukaryota</taxon>
        <taxon>Metazoa</taxon>
        <taxon>Ecdysozoa</taxon>
        <taxon>Arthropoda</taxon>
        <taxon>Hexapoda</taxon>
        <taxon>Insecta</taxon>
        <taxon>Pterygota</taxon>
        <taxon>Neoptera</taxon>
        <taxon>Endopterygota</taxon>
        <taxon>Lepidoptera</taxon>
        <taxon>Glossata</taxon>
        <taxon>Ditrysia</taxon>
        <taxon>Tineoidea</taxon>
        <taxon>Psychidae</taxon>
        <taxon>Oiketicinae</taxon>
        <taxon>Eumeta</taxon>
    </lineage>
</organism>
<protein>
    <recommendedName>
        <fullName evidence="1">DUF7043 domain-containing protein</fullName>
    </recommendedName>
</protein>
<dbReference type="AlphaFoldDB" id="A0A4C1ZGV5"/>
<evidence type="ECO:0000313" key="2">
    <source>
        <dbReference type="EMBL" id="GBP86642.1"/>
    </source>
</evidence>
<dbReference type="OrthoDB" id="7442163at2759"/>
<dbReference type="STRING" id="151549.A0A4C1ZGV5"/>
<dbReference type="Pfam" id="PF23070">
    <property type="entry name" value="DUF7043"/>
    <property type="match status" value="1"/>
</dbReference>
<comment type="caution">
    <text evidence="2">The sequence shown here is derived from an EMBL/GenBank/DDBJ whole genome shotgun (WGS) entry which is preliminary data.</text>
</comment>
<evidence type="ECO:0000313" key="3">
    <source>
        <dbReference type="Proteomes" id="UP000299102"/>
    </source>
</evidence>
<proteinExistence type="predicted"/>
<dbReference type="GO" id="GO:0061909">
    <property type="term" value="P:autophagosome-lysosome fusion"/>
    <property type="evidence" value="ECO:0007669"/>
    <property type="project" value="TreeGrafter"/>
</dbReference>
<dbReference type="EMBL" id="BGZK01001805">
    <property type="protein sequence ID" value="GBP86642.1"/>
    <property type="molecule type" value="Genomic_DNA"/>
</dbReference>
<dbReference type="Proteomes" id="UP000299102">
    <property type="component" value="Unassembled WGS sequence"/>
</dbReference>
<gene>
    <name evidence="2" type="ORF">EVAR_81942_1</name>
</gene>
<dbReference type="InterPro" id="IPR055471">
    <property type="entry name" value="DUF7043"/>
</dbReference>
<evidence type="ECO:0000259" key="1">
    <source>
        <dbReference type="Pfam" id="PF23070"/>
    </source>
</evidence>
<name>A0A4C1ZGV5_EUMVA</name>
<accession>A0A4C1ZGV5</accession>
<reference evidence="2 3" key="1">
    <citation type="journal article" date="2019" name="Commun. Biol.">
        <title>The bagworm genome reveals a unique fibroin gene that provides high tensile strength.</title>
        <authorList>
            <person name="Kono N."/>
            <person name="Nakamura H."/>
            <person name="Ohtoshi R."/>
            <person name="Tomita M."/>
            <person name="Numata K."/>
            <person name="Arakawa K."/>
        </authorList>
    </citation>
    <scope>NUCLEOTIDE SEQUENCE [LARGE SCALE GENOMIC DNA]</scope>
</reference>
<feature type="domain" description="DUF7043" evidence="1">
    <location>
        <begin position="6"/>
        <end position="74"/>
    </location>
</feature>